<dbReference type="Proteomes" id="UP001157418">
    <property type="component" value="Unassembled WGS sequence"/>
</dbReference>
<dbReference type="SMART" id="SM00856">
    <property type="entry name" value="PMEI"/>
    <property type="match status" value="1"/>
</dbReference>
<feature type="chain" id="PRO_5043762345" description="Pectinesterase inhibitor domain-containing protein" evidence="5">
    <location>
        <begin position="27"/>
        <end position="226"/>
    </location>
</feature>
<dbReference type="SUPFAM" id="SSF101148">
    <property type="entry name" value="Plant invertase/pectin methylesterase inhibitor"/>
    <property type="match status" value="1"/>
</dbReference>
<evidence type="ECO:0000259" key="6">
    <source>
        <dbReference type="SMART" id="SM00856"/>
    </source>
</evidence>
<gene>
    <name evidence="7" type="ORF">LVIROSA_LOCUS28323</name>
</gene>
<evidence type="ECO:0000256" key="3">
    <source>
        <dbReference type="ARBA" id="ARBA00038471"/>
    </source>
</evidence>
<dbReference type="InterPro" id="IPR035513">
    <property type="entry name" value="Invertase/methylesterase_inhib"/>
</dbReference>
<keyword evidence="2" id="KW-1015">Disulfide bond</keyword>
<dbReference type="GO" id="GO:0004857">
    <property type="term" value="F:enzyme inhibitor activity"/>
    <property type="evidence" value="ECO:0007669"/>
    <property type="project" value="InterPro"/>
</dbReference>
<evidence type="ECO:0000256" key="1">
    <source>
        <dbReference type="ARBA" id="ARBA00022729"/>
    </source>
</evidence>
<evidence type="ECO:0000313" key="8">
    <source>
        <dbReference type="Proteomes" id="UP001157418"/>
    </source>
</evidence>
<dbReference type="EMBL" id="CAKMRJ010005412">
    <property type="protein sequence ID" value="CAH1442330.1"/>
    <property type="molecule type" value="Genomic_DNA"/>
</dbReference>
<feature type="signal peptide" evidence="5">
    <location>
        <begin position="1"/>
        <end position="26"/>
    </location>
</feature>
<feature type="region of interest" description="Disordered" evidence="4">
    <location>
        <begin position="68"/>
        <end position="98"/>
    </location>
</feature>
<accession>A0AAU9NWL0</accession>
<keyword evidence="8" id="KW-1185">Reference proteome</keyword>
<dbReference type="PANTHER" id="PTHR35357:SF8">
    <property type="entry name" value="OS01G0111000 PROTEIN"/>
    <property type="match status" value="1"/>
</dbReference>
<sequence length="226" mass="25667">MKSNNTFISIAFFFILLFHSIHVSHSAPSKKTNPYTSSKNPPMLIPRLETWARAMQLSFHSISEPQIRSHSEYQSRSSGMVSIPYRETPESDSDSDSDAYPFLDGNSDVLEKTMKSIAWLIKLGSIHAQRLSNTVVNPKDEDRILKSCKDSYDNASNNLQQAMKALLSKDVDRMKSMLNAVFSNIRDCRDEYLGKSKTSPFATYDDKVTKMTSNCLTVLDLVHERR</sequence>
<dbReference type="InterPro" id="IPR006501">
    <property type="entry name" value="Pectinesterase_inhib_dom"/>
</dbReference>
<evidence type="ECO:0000256" key="5">
    <source>
        <dbReference type="SAM" id="SignalP"/>
    </source>
</evidence>
<dbReference type="Pfam" id="PF04043">
    <property type="entry name" value="PMEI"/>
    <property type="match status" value="1"/>
</dbReference>
<comment type="caution">
    <text evidence="7">The sequence shown here is derived from an EMBL/GenBank/DDBJ whole genome shotgun (WGS) entry which is preliminary data.</text>
</comment>
<evidence type="ECO:0000256" key="4">
    <source>
        <dbReference type="SAM" id="MobiDB-lite"/>
    </source>
</evidence>
<keyword evidence="1 5" id="KW-0732">Signal</keyword>
<proteinExistence type="inferred from homology"/>
<dbReference type="CDD" id="cd15800">
    <property type="entry name" value="PMEI-like_2"/>
    <property type="match status" value="1"/>
</dbReference>
<evidence type="ECO:0000313" key="7">
    <source>
        <dbReference type="EMBL" id="CAH1442330.1"/>
    </source>
</evidence>
<organism evidence="7 8">
    <name type="scientific">Lactuca virosa</name>
    <dbReference type="NCBI Taxonomy" id="75947"/>
    <lineage>
        <taxon>Eukaryota</taxon>
        <taxon>Viridiplantae</taxon>
        <taxon>Streptophyta</taxon>
        <taxon>Embryophyta</taxon>
        <taxon>Tracheophyta</taxon>
        <taxon>Spermatophyta</taxon>
        <taxon>Magnoliopsida</taxon>
        <taxon>eudicotyledons</taxon>
        <taxon>Gunneridae</taxon>
        <taxon>Pentapetalae</taxon>
        <taxon>asterids</taxon>
        <taxon>campanulids</taxon>
        <taxon>Asterales</taxon>
        <taxon>Asteraceae</taxon>
        <taxon>Cichorioideae</taxon>
        <taxon>Cichorieae</taxon>
        <taxon>Lactucinae</taxon>
        <taxon>Lactuca</taxon>
    </lineage>
</organism>
<dbReference type="AlphaFoldDB" id="A0AAU9NWL0"/>
<protein>
    <recommendedName>
        <fullName evidence="6">Pectinesterase inhibitor domain-containing protein</fullName>
    </recommendedName>
</protein>
<comment type="similarity">
    <text evidence="3">Belongs to the PMEI family.</text>
</comment>
<dbReference type="PANTHER" id="PTHR35357">
    <property type="entry name" value="OS02G0537100 PROTEIN"/>
    <property type="match status" value="1"/>
</dbReference>
<reference evidence="7 8" key="1">
    <citation type="submission" date="2022-01" db="EMBL/GenBank/DDBJ databases">
        <authorList>
            <person name="Xiong W."/>
            <person name="Schranz E."/>
        </authorList>
    </citation>
    <scope>NUCLEOTIDE SEQUENCE [LARGE SCALE GENOMIC DNA]</scope>
</reference>
<dbReference type="Gene3D" id="1.20.140.40">
    <property type="entry name" value="Invertase/pectin methylesterase inhibitor family protein"/>
    <property type="match status" value="1"/>
</dbReference>
<evidence type="ECO:0000256" key="2">
    <source>
        <dbReference type="ARBA" id="ARBA00023157"/>
    </source>
</evidence>
<name>A0AAU9NWL0_9ASTR</name>
<dbReference type="NCBIfam" id="TIGR01614">
    <property type="entry name" value="PME_inhib"/>
    <property type="match status" value="1"/>
</dbReference>
<feature type="domain" description="Pectinesterase inhibitor" evidence="6">
    <location>
        <begin position="88"/>
        <end position="218"/>
    </location>
</feature>